<name>A0AAW0NEF3_9GOBI</name>
<feature type="compositionally biased region" description="Pro residues" evidence="7">
    <location>
        <begin position="690"/>
        <end position="700"/>
    </location>
</feature>
<reference evidence="9" key="1">
    <citation type="submission" date="2024-04" db="EMBL/GenBank/DDBJ databases">
        <title>Salinicola lusitanus LLJ914,a marine bacterium isolated from the Okinawa Trough.</title>
        <authorList>
            <person name="Li J."/>
        </authorList>
    </citation>
    <scope>NUCLEOTIDE SEQUENCE [LARGE SCALE GENOMIC DNA]</scope>
</reference>
<feature type="compositionally biased region" description="Low complexity" evidence="7">
    <location>
        <begin position="650"/>
        <end position="681"/>
    </location>
</feature>
<feature type="compositionally biased region" description="Polar residues" evidence="7">
    <location>
        <begin position="322"/>
        <end position="331"/>
    </location>
</feature>
<dbReference type="Proteomes" id="UP001460270">
    <property type="component" value="Unassembled WGS sequence"/>
</dbReference>
<feature type="region of interest" description="Disordered" evidence="7">
    <location>
        <begin position="580"/>
        <end position="623"/>
    </location>
</feature>
<gene>
    <name evidence="8" type="ORF">WMY93_020706</name>
</gene>
<feature type="compositionally biased region" description="Acidic residues" evidence="7">
    <location>
        <begin position="951"/>
        <end position="966"/>
    </location>
</feature>
<feature type="compositionally biased region" description="Pro residues" evidence="7">
    <location>
        <begin position="592"/>
        <end position="609"/>
    </location>
</feature>
<comment type="caution">
    <text evidence="8">The sequence shown here is derived from an EMBL/GenBank/DDBJ whole genome shotgun (WGS) entry which is preliminary data.</text>
</comment>
<feature type="region of interest" description="Disordered" evidence="7">
    <location>
        <begin position="647"/>
        <end position="889"/>
    </location>
</feature>
<feature type="region of interest" description="Disordered" evidence="7">
    <location>
        <begin position="321"/>
        <end position="397"/>
    </location>
</feature>
<dbReference type="AlphaFoldDB" id="A0AAW0NEF3"/>
<keyword evidence="5" id="KW-0472">Membrane</keyword>
<evidence type="ECO:0000256" key="3">
    <source>
        <dbReference type="ARBA" id="ARBA00022553"/>
    </source>
</evidence>
<protein>
    <submittedName>
        <fullName evidence="8">Uncharacterized protein</fullName>
    </submittedName>
</protein>
<keyword evidence="9" id="KW-1185">Reference proteome</keyword>
<feature type="compositionally biased region" description="Polar residues" evidence="7">
    <location>
        <begin position="876"/>
        <end position="889"/>
    </location>
</feature>
<feature type="region of interest" description="Disordered" evidence="7">
    <location>
        <begin position="1"/>
        <end position="200"/>
    </location>
</feature>
<feature type="region of interest" description="Disordered" evidence="7">
    <location>
        <begin position="945"/>
        <end position="966"/>
    </location>
</feature>
<keyword evidence="6" id="KW-0449">Lipoprotein</keyword>
<feature type="compositionally biased region" description="Pro residues" evidence="7">
    <location>
        <begin position="727"/>
        <end position="753"/>
    </location>
</feature>
<evidence type="ECO:0000256" key="2">
    <source>
        <dbReference type="ARBA" id="ARBA00022475"/>
    </source>
</evidence>
<proteinExistence type="predicted"/>
<evidence type="ECO:0000256" key="6">
    <source>
        <dbReference type="ARBA" id="ARBA00023288"/>
    </source>
</evidence>
<feature type="compositionally biased region" description="Basic and acidic residues" evidence="7">
    <location>
        <begin position="354"/>
        <end position="374"/>
    </location>
</feature>
<feature type="compositionally biased region" description="Basic and acidic residues" evidence="7">
    <location>
        <begin position="1"/>
        <end position="159"/>
    </location>
</feature>
<evidence type="ECO:0000313" key="8">
    <source>
        <dbReference type="EMBL" id="KAK7895381.1"/>
    </source>
</evidence>
<feature type="compositionally biased region" description="Low complexity" evidence="7">
    <location>
        <begin position="857"/>
        <end position="866"/>
    </location>
</feature>
<dbReference type="EMBL" id="JBBPFD010000015">
    <property type="protein sequence ID" value="KAK7895381.1"/>
    <property type="molecule type" value="Genomic_DNA"/>
</dbReference>
<evidence type="ECO:0000313" key="9">
    <source>
        <dbReference type="Proteomes" id="UP001460270"/>
    </source>
</evidence>
<keyword evidence="4" id="KW-0175">Coiled coil</keyword>
<dbReference type="PRINTS" id="PR01217">
    <property type="entry name" value="PRICHEXTENSN"/>
</dbReference>
<evidence type="ECO:0000256" key="1">
    <source>
        <dbReference type="ARBA" id="ARBA00004342"/>
    </source>
</evidence>
<sequence>MSYRERERERVRKERERREEERERERKRERKKERERGKKERRERERGKKERVRKEREREERNRESEERKREREERKRESEERKREREERKKEREREERKREKERREEKRERERRRERVERKKERGKKEREERKERERKEREEIKEREREERKRERERERERRKKRERDKKGIERERNRREKEREKKEGEKGKRGGPLKPKPDALILFCSSAAAQVFHLPPSPAHFALTVDLLTTSTGKELENPCLLPDDVTEPSLTDKTQKSVTFLESVSFITDTPATMELQSQQIQHGRLSTSHSLKEAPEGELVQEICFLDQVLDAASDVPTNGDSADQSRLARSPVNHEEHGPAQTNGHAPPDDYGKPKFELRAFHEEKKPSKLFSPADEPPVRVTRRRPTEEVQELERERQELIKDQAVKKNPGIATRCGTRLRSHSCPLAPSAPPTTTNHLHSHQVCGPPTAVTFDPQLARKDDIVEEQIDFSSARKQFLQDNKKDVAPQIYSAKPFSKPRSSHGDATTTEIAESHVTWSDEGIGGDFTCARAVMTILPEDDDAKAQFQSSFLPEESDSGLDDLSLRSQDTTLCSLDNVSDSGASLPPTPQPLTPLSPPTPQPDTPTTDQNGSGPSEDELDYHAAVMVENAIQNALAAQNGNHWSCSDSSAPASPKPPSSSGSASPSNSQSSQIPESRSEKLQTPSPPASLPVSPPARAKNGGPRIKIQSSYARALAASTPAAPPPPPQEAPVPRPTPVYRPPSPPSPDKPEFSYFTPDTEAASGPFRLVQETTNPVHDRRGDQSGSGERAGAEEAEGEPACAGEGRSGGGGGLEPRRSNVPPADKMKSNSLPTRLTLTAKTAPGKIEKVRPAAPVSPAASEGTLSDAGSEDSTGSSKPKNFMQTLMEDYETHKVKRREQMEDSQYARLLLASKVTHEVLEATRVTRRKSDMAVRWEAGIYTKEEGQEDYEEEEEEEEEEE</sequence>
<evidence type="ECO:0000256" key="7">
    <source>
        <dbReference type="SAM" id="MobiDB-lite"/>
    </source>
</evidence>
<comment type="subcellular location">
    <subcellularLocation>
        <location evidence="1">Cell membrane</location>
        <topology evidence="1">Lipid-anchor</topology>
        <orientation evidence="1">Cytoplasmic side</orientation>
    </subcellularLocation>
</comment>
<feature type="compositionally biased region" description="Basic and acidic residues" evidence="7">
    <location>
        <begin position="168"/>
        <end position="192"/>
    </location>
</feature>
<keyword evidence="2" id="KW-1003">Cell membrane</keyword>
<evidence type="ECO:0000256" key="4">
    <source>
        <dbReference type="ARBA" id="ARBA00023054"/>
    </source>
</evidence>
<organism evidence="8 9">
    <name type="scientific">Mugilogobius chulae</name>
    <name type="common">yellowstripe goby</name>
    <dbReference type="NCBI Taxonomy" id="88201"/>
    <lineage>
        <taxon>Eukaryota</taxon>
        <taxon>Metazoa</taxon>
        <taxon>Chordata</taxon>
        <taxon>Craniata</taxon>
        <taxon>Vertebrata</taxon>
        <taxon>Euteleostomi</taxon>
        <taxon>Actinopterygii</taxon>
        <taxon>Neopterygii</taxon>
        <taxon>Teleostei</taxon>
        <taxon>Neoteleostei</taxon>
        <taxon>Acanthomorphata</taxon>
        <taxon>Gobiaria</taxon>
        <taxon>Gobiiformes</taxon>
        <taxon>Gobioidei</taxon>
        <taxon>Gobiidae</taxon>
        <taxon>Gobionellinae</taxon>
        <taxon>Mugilogobius</taxon>
    </lineage>
</organism>
<evidence type="ECO:0000256" key="5">
    <source>
        <dbReference type="ARBA" id="ARBA00023136"/>
    </source>
</evidence>
<feature type="compositionally biased region" description="Polar residues" evidence="7">
    <location>
        <begin position="834"/>
        <end position="845"/>
    </location>
</feature>
<dbReference type="PANTHER" id="PTHR10498">
    <property type="entry name" value="PARALEMMIN-RELATED"/>
    <property type="match status" value="1"/>
</dbReference>
<dbReference type="GO" id="GO:0005886">
    <property type="term" value="C:plasma membrane"/>
    <property type="evidence" value="ECO:0007669"/>
    <property type="project" value="UniProtKB-SubCell"/>
</dbReference>
<accession>A0AAW0NEF3</accession>
<keyword evidence="3" id="KW-0597">Phosphoprotein</keyword>
<dbReference type="PANTHER" id="PTHR10498:SF24">
    <property type="entry name" value="A-KINASE ANCHOR PROTEIN 2 ISOFORM 3 (AKAP2)"/>
    <property type="match status" value="1"/>
</dbReference>